<feature type="chain" id="PRO_5003981463" evidence="1">
    <location>
        <begin position="23"/>
        <end position="92"/>
    </location>
</feature>
<dbReference type="AlphaFoldDB" id="L7MA04"/>
<protein>
    <submittedName>
        <fullName evidence="2">Putative tick defensin</fullName>
    </submittedName>
</protein>
<accession>L7MA04</accession>
<reference evidence="2" key="1">
    <citation type="submission" date="2012-11" db="EMBL/GenBank/DDBJ databases">
        <authorList>
            <person name="Lucero-Rivera Y.E."/>
            <person name="Tovar-Ramirez D."/>
        </authorList>
    </citation>
    <scope>NUCLEOTIDE SEQUENCE</scope>
    <source>
        <tissue evidence="2">Salivary gland</tissue>
    </source>
</reference>
<keyword evidence="1" id="KW-0732">Signal</keyword>
<dbReference type="EMBL" id="GACK01004149">
    <property type="protein sequence ID" value="JAA60885.1"/>
    <property type="molecule type" value="mRNA"/>
</dbReference>
<feature type="signal peptide" evidence="1">
    <location>
        <begin position="1"/>
        <end position="22"/>
    </location>
</feature>
<evidence type="ECO:0000256" key="1">
    <source>
        <dbReference type="SAM" id="SignalP"/>
    </source>
</evidence>
<name>L7MA04_RHIPC</name>
<organism evidence="2">
    <name type="scientific">Rhipicephalus pulchellus</name>
    <name type="common">Yellow backed tick</name>
    <name type="synonym">Dermacentor pulchellus</name>
    <dbReference type="NCBI Taxonomy" id="72859"/>
    <lineage>
        <taxon>Eukaryota</taxon>
        <taxon>Metazoa</taxon>
        <taxon>Ecdysozoa</taxon>
        <taxon>Arthropoda</taxon>
        <taxon>Chelicerata</taxon>
        <taxon>Arachnida</taxon>
        <taxon>Acari</taxon>
        <taxon>Parasitiformes</taxon>
        <taxon>Ixodida</taxon>
        <taxon>Ixodoidea</taxon>
        <taxon>Ixodidae</taxon>
        <taxon>Rhipicephalinae</taxon>
        <taxon>Rhipicephalus</taxon>
        <taxon>Rhipicephalus</taxon>
    </lineage>
</organism>
<evidence type="ECO:0000313" key="2">
    <source>
        <dbReference type="EMBL" id="JAA60885.1"/>
    </source>
</evidence>
<reference evidence="2" key="2">
    <citation type="journal article" date="2015" name="J. Proteomics">
        <title>Sexual differences in the sialomes of the zebra tick, Rhipicephalus pulchellus.</title>
        <authorList>
            <person name="Tan A.W."/>
            <person name="Francischetti I.M."/>
            <person name="Slovak M."/>
            <person name="Kini R.M."/>
            <person name="Ribeiro J.M."/>
        </authorList>
    </citation>
    <scope>NUCLEOTIDE SEQUENCE</scope>
    <source>
        <tissue evidence="2">Salivary gland</tissue>
    </source>
</reference>
<sequence length="92" mass="10013">MAAVKLSFILMFALTVTLMADAIPWRPNFDDSPGGIIVKKGDKKRLHGLCANLSCTPERRDDDCGSDCDCLLTESNGASEYHCVLAIKLLPN</sequence>
<proteinExistence type="evidence at transcript level"/>